<feature type="compositionally biased region" description="Basic and acidic residues" evidence="1">
    <location>
        <begin position="7"/>
        <end position="21"/>
    </location>
</feature>
<proteinExistence type="predicted"/>
<organism evidence="2 3">
    <name type="scientific">Variovorax rhizosphaerae</name>
    <dbReference type="NCBI Taxonomy" id="1836200"/>
    <lineage>
        <taxon>Bacteria</taxon>
        <taxon>Pseudomonadati</taxon>
        <taxon>Pseudomonadota</taxon>
        <taxon>Betaproteobacteria</taxon>
        <taxon>Burkholderiales</taxon>
        <taxon>Comamonadaceae</taxon>
        <taxon>Variovorax</taxon>
    </lineage>
</organism>
<evidence type="ECO:0000256" key="1">
    <source>
        <dbReference type="SAM" id="MobiDB-lite"/>
    </source>
</evidence>
<evidence type="ECO:0000313" key="3">
    <source>
        <dbReference type="Proteomes" id="UP001385892"/>
    </source>
</evidence>
<feature type="region of interest" description="Disordered" evidence="1">
    <location>
        <begin position="1"/>
        <end position="24"/>
    </location>
</feature>
<gene>
    <name evidence="2" type="ORF">WKW82_28660</name>
</gene>
<evidence type="ECO:0000313" key="2">
    <source>
        <dbReference type="EMBL" id="MEJ8850642.1"/>
    </source>
</evidence>
<name>A0ABU8WVX6_9BURK</name>
<accession>A0ABU8WVX6</accession>
<dbReference type="EMBL" id="JBBKZT010000016">
    <property type="protein sequence ID" value="MEJ8850642.1"/>
    <property type="molecule type" value="Genomic_DNA"/>
</dbReference>
<dbReference type="Proteomes" id="UP001385892">
    <property type="component" value="Unassembled WGS sequence"/>
</dbReference>
<protein>
    <submittedName>
        <fullName evidence="2">Uncharacterized protein</fullName>
    </submittedName>
</protein>
<reference evidence="2 3" key="1">
    <citation type="submission" date="2024-03" db="EMBL/GenBank/DDBJ databases">
        <title>Novel species of the genus Variovorax.</title>
        <authorList>
            <person name="Liu Q."/>
            <person name="Xin Y.-H."/>
        </authorList>
    </citation>
    <scope>NUCLEOTIDE SEQUENCE [LARGE SCALE GENOMIC DNA]</scope>
    <source>
        <strain evidence="2 3">KACC 18900</strain>
    </source>
</reference>
<dbReference type="RefSeq" id="WP_340346039.1">
    <property type="nucleotide sequence ID" value="NZ_JBBKZT010000016.1"/>
</dbReference>
<keyword evidence="3" id="KW-1185">Reference proteome</keyword>
<comment type="caution">
    <text evidence="2">The sequence shown here is derived from an EMBL/GenBank/DDBJ whole genome shotgun (WGS) entry which is preliminary data.</text>
</comment>
<sequence>MTPSSLRHAERPMRAAERPGLDARPAVGALRTREVEMREALAAATRERSALQSRIACAFRHQVAGDGDGPSEADLMLFAQMAVQEQRLSRRFAATRPALVARRR</sequence>